<reference evidence="2" key="1">
    <citation type="submission" date="2020-04" db="EMBL/GenBank/DDBJ databases">
        <title>A desert anoxygenic phototrophic bacterium fixes CO2 using RubisCO under aerobic conditions.</title>
        <authorList>
            <person name="Tang K."/>
        </authorList>
    </citation>
    <scope>NUCLEOTIDE SEQUENCE [LARGE SCALE GENOMIC DNA]</scope>
    <source>
        <strain evidence="2">MIMtkB3</strain>
    </source>
</reference>
<dbReference type="InterPro" id="IPR054193">
    <property type="entry name" value="DUF6898"/>
</dbReference>
<proteinExistence type="predicted"/>
<dbReference type="EMBL" id="CP051775">
    <property type="protein sequence ID" value="QJE72666.1"/>
    <property type="molecule type" value="Genomic_DNA"/>
</dbReference>
<protein>
    <recommendedName>
        <fullName evidence="1">DUF6898 domain-containing protein</fullName>
    </recommendedName>
</protein>
<evidence type="ECO:0000313" key="2">
    <source>
        <dbReference type="EMBL" id="QJE72666.1"/>
    </source>
</evidence>
<evidence type="ECO:0000259" key="1">
    <source>
        <dbReference type="Pfam" id="PF21839"/>
    </source>
</evidence>
<sequence>MAELRESDVLLEFRPLGQYVRVSAIDPRTNTEIVVSGPAAAGQAALAQLAVRRLNYVLKKKGA</sequence>
<organism evidence="2 3">
    <name type="scientific">Aerophototrophica crusticola</name>
    <dbReference type="NCBI Taxonomy" id="1709002"/>
    <lineage>
        <taxon>Bacteria</taxon>
        <taxon>Pseudomonadati</taxon>
        <taxon>Pseudomonadota</taxon>
        <taxon>Alphaproteobacteria</taxon>
        <taxon>Rhodospirillales</taxon>
        <taxon>Rhodospirillaceae</taxon>
        <taxon>Aerophototrophica</taxon>
    </lineage>
</organism>
<feature type="domain" description="DUF6898" evidence="1">
    <location>
        <begin position="7"/>
        <end position="61"/>
    </location>
</feature>
<dbReference type="Proteomes" id="UP000501891">
    <property type="component" value="Chromosome"/>
</dbReference>
<name>A0A858R6J8_9PROT</name>
<evidence type="ECO:0000313" key="3">
    <source>
        <dbReference type="Proteomes" id="UP000501891"/>
    </source>
</evidence>
<gene>
    <name evidence="2" type="ORF">HHL28_05735</name>
</gene>
<keyword evidence="3" id="KW-1185">Reference proteome</keyword>
<dbReference type="KEGG" id="acru:HHL28_05735"/>
<accession>A0A858R6J8</accession>
<dbReference type="AlphaFoldDB" id="A0A858R6J8"/>
<dbReference type="Pfam" id="PF21839">
    <property type="entry name" value="DUF6898"/>
    <property type="match status" value="1"/>
</dbReference>